<dbReference type="GO" id="GO:0005886">
    <property type="term" value="C:plasma membrane"/>
    <property type="evidence" value="ECO:0007669"/>
    <property type="project" value="UniProtKB-SubCell"/>
</dbReference>
<feature type="domain" description="ABC transmembrane type-1" evidence="12">
    <location>
        <begin position="21"/>
        <end position="318"/>
    </location>
</feature>
<feature type="transmembrane region" description="Helical" evidence="10">
    <location>
        <begin position="68"/>
        <end position="88"/>
    </location>
</feature>
<keyword evidence="7" id="KW-0067">ATP-binding</keyword>
<feature type="transmembrane region" description="Helical" evidence="10">
    <location>
        <begin position="20"/>
        <end position="48"/>
    </location>
</feature>
<evidence type="ECO:0000256" key="8">
    <source>
        <dbReference type="ARBA" id="ARBA00022989"/>
    </source>
</evidence>
<gene>
    <name evidence="13" type="ORF">C823_04213</name>
</gene>
<keyword evidence="4 10" id="KW-0812">Transmembrane</keyword>
<dbReference type="eggNOG" id="COG1132">
    <property type="taxonomic scope" value="Bacteria"/>
</dbReference>
<dbReference type="PANTHER" id="PTHR24221">
    <property type="entry name" value="ATP-BINDING CASSETTE SUB-FAMILY B"/>
    <property type="match status" value="1"/>
</dbReference>
<dbReference type="InterPro" id="IPR003593">
    <property type="entry name" value="AAA+_ATPase"/>
</dbReference>
<sequence length="591" mass="66741">MIRIVKKFAGIMTHEQKVRVVILAVLMVIGAVLEMGGVSLVFPLMTAVMDKDFMDKWYMQLVCEFFDIHTYHEAMMLILGALIFIYIVKNAFLFMEYYLQYRFVCNNRFLVQRQLLEVYMYRPYEFYLHATTAEIMRIINTDVVNAFNLLTTVLNFFTEIIVSAALIIIIFVIDPKMAALIGLVLGLIMLLIFKAVKPVLRRASQRFMKNTSLSNKWLLQSLNGIKDVKVSHKEEYFIEEYAVYGKKAIDAEKINSVVTMLPRLLIEAVSISAVLGVIMVLLAMGQSIDELLPQLTAFAFAAVRLLPSTTRISGAVNAAAFQEPMLDNLIQNLNAAKEFEQQKQLEQDMVEKKRETAKKSGRKLTYEKQFELSHIYFSYPNSDVKVLDDATMVIPVGSSVGIIGASGSGKTTAVDLLLGLLKPQSGGVFTDGMDIREDYYGWLSHLSYIPQTIYMLDDTIRANIAFGQRKDGVDHERVWKAVEEAQLKEFIDSLPQGLDTKIGERGVRLSGGQRQRIGIARALYTDPELVIFDEATSALDNETEAAIMESVNSLHGRKTLVIIAHRLTTIEECDYIFKVEQGKIVQVPPQE</sequence>
<feature type="domain" description="ABC transporter" evidence="11">
    <location>
        <begin position="370"/>
        <end position="591"/>
    </location>
</feature>
<evidence type="ECO:0000256" key="7">
    <source>
        <dbReference type="ARBA" id="ARBA00022840"/>
    </source>
</evidence>
<evidence type="ECO:0008006" key="15">
    <source>
        <dbReference type="Google" id="ProtNLM"/>
    </source>
</evidence>
<feature type="transmembrane region" description="Helical" evidence="10">
    <location>
        <begin position="146"/>
        <end position="171"/>
    </location>
</feature>
<keyword evidence="5" id="KW-0547">Nucleotide-binding</keyword>
<dbReference type="InterPro" id="IPR011527">
    <property type="entry name" value="ABC1_TM_dom"/>
</dbReference>
<evidence type="ECO:0000313" key="14">
    <source>
        <dbReference type="Proteomes" id="UP000012589"/>
    </source>
</evidence>
<feature type="transmembrane region" description="Helical" evidence="10">
    <location>
        <begin position="264"/>
        <end position="284"/>
    </location>
</feature>
<dbReference type="HOGENOM" id="CLU_000604_84_3_9"/>
<dbReference type="GO" id="GO:0140359">
    <property type="term" value="F:ABC-type transporter activity"/>
    <property type="evidence" value="ECO:0007669"/>
    <property type="project" value="InterPro"/>
</dbReference>
<dbReference type="SUPFAM" id="SSF90123">
    <property type="entry name" value="ABC transporter transmembrane region"/>
    <property type="match status" value="1"/>
</dbReference>
<dbReference type="EMBL" id="AQFT01000124">
    <property type="protein sequence ID" value="EMZ22125.1"/>
    <property type="molecule type" value="Genomic_DNA"/>
</dbReference>
<keyword evidence="2" id="KW-0813">Transport</keyword>
<comment type="caution">
    <text evidence="13">The sequence shown here is derived from an EMBL/GenBank/DDBJ whole genome shotgun (WGS) entry which is preliminary data.</text>
</comment>
<dbReference type="AlphaFoldDB" id="N2A7R3"/>
<evidence type="ECO:0000256" key="1">
    <source>
        <dbReference type="ARBA" id="ARBA00004651"/>
    </source>
</evidence>
<reference evidence="13 14" key="1">
    <citation type="journal article" date="2014" name="Genome Announc.">
        <title>Draft genome sequences of the altered schaedler flora, a defined bacterial community from gnotobiotic mice.</title>
        <authorList>
            <person name="Wannemuehler M.J."/>
            <person name="Overstreet A.M."/>
            <person name="Ward D.V."/>
            <person name="Phillips G.J."/>
        </authorList>
    </citation>
    <scope>NUCLEOTIDE SEQUENCE [LARGE SCALE GENOMIC DNA]</scope>
    <source>
        <strain evidence="13 14">ASF492</strain>
    </source>
</reference>
<evidence type="ECO:0000256" key="10">
    <source>
        <dbReference type="SAM" id="Phobius"/>
    </source>
</evidence>
<comment type="subcellular location">
    <subcellularLocation>
        <location evidence="1">Cell membrane</location>
        <topology evidence="1">Multi-pass membrane protein</topology>
    </subcellularLocation>
</comment>
<keyword evidence="6" id="KW-0645">Protease</keyword>
<dbReference type="Gene3D" id="1.20.1560.10">
    <property type="entry name" value="ABC transporter type 1, transmembrane domain"/>
    <property type="match status" value="1"/>
</dbReference>
<keyword evidence="6" id="KW-0788">Thiol protease</keyword>
<keyword evidence="3" id="KW-1003">Cell membrane</keyword>
<evidence type="ECO:0000313" key="13">
    <source>
        <dbReference type="EMBL" id="EMZ22125.1"/>
    </source>
</evidence>
<dbReference type="PROSITE" id="PS50893">
    <property type="entry name" value="ABC_TRANSPORTER_2"/>
    <property type="match status" value="1"/>
</dbReference>
<dbReference type="SMART" id="SM00382">
    <property type="entry name" value="AAA"/>
    <property type="match status" value="1"/>
</dbReference>
<dbReference type="PROSITE" id="PS00211">
    <property type="entry name" value="ABC_TRANSPORTER_1"/>
    <property type="match status" value="1"/>
</dbReference>
<protein>
    <recommendedName>
        <fullName evidence="15">ABC transporter ATP-binding protein</fullName>
    </recommendedName>
</protein>
<evidence type="ECO:0000256" key="5">
    <source>
        <dbReference type="ARBA" id="ARBA00022741"/>
    </source>
</evidence>
<keyword evidence="6" id="KW-0378">Hydrolase</keyword>
<evidence type="ECO:0000259" key="11">
    <source>
        <dbReference type="PROSITE" id="PS50893"/>
    </source>
</evidence>
<keyword evidence="14" id="KW-1185">Reference proteome</keyword>
<dbReference type="Gene3D" id="3.40.50.300">
    <property type="entry name" value="P-loop containing nucleotide triphosphate hydrolases"/>
    <property type="match status" value="1"/>
</dbReference>
<evidence type="ECO:0000256" key="9">
    <source>
        <dbReference type="ARBA" id="ARBA00023136"/>
    </source>
</evidence>
<dbReference type="STRING" id="1235802.C823_04213"/>
<proteinExistence type="predicted"/>
<dbReference type="OrthoDB" id="9762778at2"/>
<keyword evidence="8 10" id="KW-1133">Transmembrane helix</keyword>
<evidence type="ECO:0000256" key="3">
    <source>
        <dbReference type="ARBA" id="ARBA00022475"/>
    </source>
</evidence>
<dbReference type="FunFam" id="3.40.50.300:FF:000299">
    <property type="entry name" value="ABC transporter ATP-binding protein/permease"/>
    <property type="match status" value="1"/>
</dbReference>
<dbReference type="PATRIC" id="fig|1235802.3.peg.4477"/>
<dbReference type="InterPro" id="IPR027417">
    <property type="entry name" value="P-loop_NTPase"/>
</dbReference>
<dbReference type="GO" id="GO:0008234">
    <property type="term" value="F:cysteine-type peptidase activity"/>
    <property type="evidence" value="ECO:0007669"/>
    <property type="project" value="UniProtKB-KW"/>
</dbReference>
<dbReference type="InterPro" id="IPR036640">
    <property type="entry name" value="ABC1_TM_sf"/>
</dbReference>
<evidence type="ECO:0000256" key="4">
    <source>
        <dbReference type="ARBA" id="ARBA00022692"/>
    </source>
</evidence>
<dbReference type="InterPro" id="IPR039421">
    <property type="entry name" value="Type_1_exporter"/>
</dbReference>
<dbReference type="Pfam" id="PF00664">
    <property type="entry name" value="ABC_membrane"/>
    <property type="match status" value="1"/>
</dbReference>
<keyword evidence="9 10" id="KW-0472">Membrane</keyword>
<feature type="transmembrane region" description="Helical" evidence="10">
    <location>
        <begin position="177"/>
        <end position="196"/>
    </location>
</feature>
<name>N2A7R3_9FIRM</name>
<dbReference type="PROSITE" id="PS50929">
    <property type="entry name" value="ABC_TM1F"/>
    <property type="match status" value="1"/>
</dbReference>
<dbReference type="InterPro" id="IPR017871">
    <property type="entry name" value="ABC_transporter-like_CS"/>
</dbReference>
<dbReference type="SUPFAM" id="SSF52540">
    <property type="entry name" value="P-loop containing nucleoside triphosphate hydrolases"/>
    <property type="match status" value="1"/>
</dbReference>
<organism evidence="13 14">
    <name type="scientific">Eubacterium plexicaudatum ASF492</name>
    <dbReference type="NCBI Taxonomy" id="1235802"/>
    <lineage>
        <taxon>Bacteria</taxon>
        <taxon>Bacillati</taxon>
        <taxon>Bacillota</taxon>
        <taxon>Clostridia</taxon>
        <taxon>Eubacteriales</taxon>
        <taxon>Eubacteriaceae</taxon>
        <taxon>Eubacterium</taxon>
    </lineage>
</organism>
<evidence type="ECO:0000256" key="2">
    <source>
        <dbReference type="ARBA" id="ARBA00022448"/>
    </source>
</evidence>
<dbReference type="InterPro" id="IPR003439">
    <property type="entry name" value="ABC_transporter-like_ATP-bd"/>
</dbReference>
<dbReference type="GO" id="GO:0005524">
    <property type="term" value="F:ATP binding"/>
    <property type="evidence" value="ECO:0007669"/>
    <property type="project" value="UniProtKB-KW"/>
</dbReference>
<evidence type="ECO:0000259" key="12">
    <source>
        <dbReference type="PROSITE" id="PS50929"/>
    </source>
</evidence>
<dbReference type="Proteomes" id="UP000012589">
    <property type="component" value="Unassembled WGS sequence"/>
</dbReference>
<dbReference type="Pfam" id="PF00005">
    <property type="entry name" value="ABC_tran"/>
    <property type="match status" value="1"/>
</dbReference>
<dbReference type="GO" id="GO:0016887">
    <property type="term" value="F:ATP hydrolysis activity"/>
    <property type="evidence" value="ECO:0007669"/>
    <property type="project" value="InterPro"/>
</dbReference>
<dbReference type="GO" id="GO:0034040">
    <property type="term" value="F:ATPase-coupled lipid transmembrane transporter activity"/>
    <property type="evidence" value="ECO:0007669"/>
    <property type="project" value="TreeGrafter"/>
</dbReference>
<dbReference type="PANTHER" id="PTHR24221:SF632">
    <property type="entry name" value="ATP-DEPENDENT LIPID A-CORE FLIPPASE"/>
    <property type="match status" value="1"/>
</dbReference>
<evidence type="ECO:0000256" key="6">
    <source>
        <dbReference type="ARBA" id="ARBA00022807"/>
    </source>
</evidence>
<accession>N2A7R3</accession>